<dbReference type="InterPro" id="IPR003594">
    <property type="entry name" value="HATPase_dom"/>
</dbReference>
<dbReference type="RefSeq" id="WP_062484530.1">
    <property type="nucleotide sequence ID" value="NZ_LN885086.1"/>
</dbReference>
<dbReference type="SMART" id="SM00387">
    <property type="entry name" value="HATPase_c"/>
    <property type="match status" value="1"/>
</dbReference>
<dbReference type="PANTHER" id="PTHR43065">
    <property type="entry name" value="SENSOR HISTIDINE KINASE"/>
    <property type="match status" value="1"/>
</dbReference>
<feature type="compositionally biased region" description="Polar residues" evidence="11">
    <location>
        <begin position="1"/>
        <end position="12"/>
    </location>
</feature>
<dbReference type="OrthoDB" id="9772100at2"/>
<evidence type="ECO:0000256" key="8">
    <source>
        <dbReference type="ARBA" id="ARBA00022857"/>
    </source>
</evidence>
<dbReference type="SUPFAM" id="SSF51735">
    <property type="entry name" value="NAD(P)-binding Rossmann-fold domains"/>
    <property type="match status" value="1"/>
</dbReference>
<dbReference type="SMART" id="SM00388">
    <property type="entry name" value="HisKA"/>
    <property type="match status" value="1"/>
</dbReference>
<evidence type="ECO:0000256" key="7">
    <source>
        <dbReference type="ARBA" id="ARBA00022840"/>
    </source>
</evidence>
<comment type="catalytic activity">
    <reaction evidence="1">
        <text>ATP + protein L-histidine = ADP + protein N-phospho-L-histidine.</text>
        <dbReference type="EC" id="2.7.13.3"/>
    </reaction>
</comment>
<evidence type="ECO:0000256" key="3">
    <source>
        <dbReference type="ARBA" id="ARBA00022553"/>
    </source>
</evidence>
<dbReference type="PRINTS" id="PR00344">
    <property type="entry name" value="BCTRLSENSOR"/>
</dbReference>
<proteinExistence type="predicted"/>
<evidence type="ECO:0000313" key="14">
    <source>
        <dbReference type="Proteomes" id="UP000066284"/>
    </source>
</evidence>
<dbReference type="Proteomes" id="UP000066284">
    <property type="component" value="Chromosome 1"/>
</dbReference>
<dbReference type="Pfam" id="PF01113">
    <property type="entry name" value="DapB_N"/>
    <property type="match status" value="1"/>
</dbReference>
<keyword evidence="4 13" id="KW-0808">Transferase</keyword>
<keyword evidence="6 13" id="KW-0418">Kinase</keyword>
<dbReference type="SUPFAM" id="SSF47384">
    <property type="entry name" value="Homodimeric domain of signal transducing histidine kinase"/>
    <property type="match status" value="1"/>
</dbReference>
<reference evidence="14" key="1">
    <citation type="submission" date="2015-09" db="EMBL/GenBank/DDBJ databases">
        <authorList>
            <person name="Daims H."/>
        </authorList>
    </citation>
    <scope>NUCLEOTIDE SEQUENCE [LARGE SCALE GENOMIC DNA]</scope>
</reference>
<feature type="domain" description="Histidine kinase" evidence="12">
    <location>
        <begin position="167"/>
        <end position="375"/>
    </location>
</feature>
<dbReference type="GO" id="GO:0005524">
    <property type="term" value="F:ATP binding"/>
    <property type="evidence" value="ECO:0007669"/>
    <property type="project" value="UniProtKB-KW"/>
</dbReference>
<keyword evidence="9" id="KW-0560">Oxidoreductase</keyword>
<dbReference type="InterPro" id="IPR003661">
    <property type="entry name" value="HisK_dim/P_dom"/>
</dbReference>
<evidence type="ECO:0000256" key="10">
    <source>
        <dbReference type="ARBA" id="ARBA00023012"/>
    </source>
</evidence>
<evidence type="ECO:0000256" key="11">
    <source>
        <dbReference type="SAM" id="MobiDB-lite"/>
    </source>
</evidence>
<keyword evidence="7" id="KW-0067">ATP-binding</keyword>
<keyword evidence="10" id="KW-0902">Two-component regulatory system</keyword>
<dbReference type="Pfam" id="PF00512">
    <property type="entry name" value="HisKA"/>
    <property type="match status" value="1"/>
</dbReference>
<keyword evidence="14" id="KW-1185">Reference proteome</keyword>
<gene>
    <name evidence="13" type="ORF">NITINOP_1547</name>
</gene>
<dbReference type="InterPro" id="IPR036291">
    <property type="entry name" value="NAD(P)-bd_dom_sf"/>
</dbReference>
<dbReference type="EC" id="2.7.13.3" evidence="2"/>
<dbReference type="Pfam" id="PF02518">
    <property type="entry name" value="HATPase_c"/>
    <property type="match status" value="1"/>
</dbReference>
<dbReference type="SUPFAM" id="SSF55874">
    <property type="entry name" value="ATPase domain of HSP90 chaperone/DNA topoisomerase II/histidine kinase"/>
    <property type="match status" value="1"/>
</dbReference>
<dbReference type="GO" id="GO:0008839">
    <property type="term" value="F:4-hydroxy-tetrahydrodipicolinate reductase"/>
    <property type="evidence" value="ECO:0007669"/>
    <property type="project" value="InterPro"/>
</dbReference>
<dbReference type="KEGG" id="nio:NITINOP_1547"/>
<evidence type="ECO:0000256" key="6">
    <source>
        <dbReference type="ARBA" id="ARBA00022777"/>
    </source>
</evidence>
<dbReference type="PANTHER" id="PTHR43065:SF10">
    <property type="entry name" value="PEROXIDE STRESS-ACTIVATED HISTIDINE KINASE MAK3"/>
    <property type="match status" value="1"/>
</dbReference>
<evidence type="ECO:0000259" key="12">
    <source>
        <dbReference type="PROSITE" id="PS50109"/>
    </source>
</evidence>
<organism evidence="13 14">
    <name type="scientific">Candidatus Nitrospira inopinata</name>
    <dbReference type="NCBI Taxonomy" id="1715989"/>
    <lineage>
        <taxon>Bacteria</taxon>
        <taxon>Pseudomonadati</taxon>
        <taxon>Nitrospirota</taxon>
        <taxon>Nitrospiria</taxon>
        <taxon>Nitrospirales</taxon>
        <taxon>Nitrospiraceae</taxon>
        <taxon>Nitrospira</taxon>
    </lineage>
</organism>
<dbReference type="Gene3D" id="3.30.565.10">
    <property type="entry name" value="Histidine kinase-like ATPase, C-terminal domain"/>
    <property type="match status" value="1"/>
</dbReference>
<dbReference type="InterPro" id="IPR005467">
    <property type="entry name" value="His_kinase_dom"/>
</dbReference>
<dbReference type="InterPro" id="IPR036097">
    <property type="entry name" value="HisK_dim/P_sf"/>
</dbReference>
<keyword evidence="8" id="KW-0521">NADP</keyword>
<evidence type="ECO:0000313" key="13">
    <source>
        <dbReference type="EMBL" id="CUQ66522.1"/>
    </source>
</evidence>
<keyword evidence="3" id="KW-0597">Phosphoprotein</keyword>
<dbReference type="Gene3D" id="1.10.287.130">
    <property type="match status" value="1"/>
</dbReference>
<evidence type="ECO:0000256" key="9">
    <source>
        <dbReference type="ARBA" id="ARBA00023002"/>
    </source>
</evidence>
<evidence type="ECO:0000256" key="2">
    <source>
        <dbReference type="ARBA" id="ARBA00012438"/>
    </source>
</evidence>
<accession>A0A0S4KTM3</accession>
<dbReference type="Gene3D" id="3.40.50.720">
    <property type="entry name" value="NAD(P)-binding Rossmann-like Domain"/>
    <property type="match status" value="1"/>
</dbReference>
<evidence type="ECO:0000256" key="5">
    <source>
        <dbReference type="ARBA" id="ARBA00022741"/>
    </source>
</evidence>
<dbReference type="AlphaFoldDB" id="A0A0S4KTM3"/>
<evidence type="ECO:0000256" key="4">
    <source>
        <dbReference type="ARBA" id="ARBA00022679"/>
    </source>
</evidence>
<dbReference type="InterPro" id="IPR004358">
    <property type="entry name" value="Sig_transdc_His_kin-like_C"/>
</dbReference>
<dbReference type="GO" id="GO:0009089">
    <property type="term" value="P:lysine biosynthetic process via diaminopimelate"/>
    <property type="evidence" value="ECO:0007669"/>
    <property type="project" value="InterPro"/>
</dbReference>
<evidence type="ECO:0000256" key="1">
    <source>
        <dbReference type="ARBA" id="ARBA00000085"/>
    </source>
</evidence>
<dbReference type="EMBL" id="LN885086">
    <property type="protein sequence ID" value="CUQ66522.1"/>
    <property type="molecule type" value="Genomic_DNA"/>
</dbReference>
<dbReference type="STRING" id="1715989.NITINOP_1547"/>
<dbReference type="InterPro" id="IPR000846">
    <property type="entry name" value="DapB_N"/>
</dbReference>
<name>A0A0S4KTM3_9BACT</name>
<sequence length="382" mass="40976">MTNPELTKSDPSASRPHAPVTTTDRLSGLDGYEGTPAPAPTKIAIVGAGRGGTAMLTLLHQLRTVEVVGIADRHPDAPGLRHARELHVPVFSESADLLRVAEPDLVIDVTGDTAMEKTLRQQVPAGVGILSGPSSRLLYDLVRHEFALQAQLLQTDKLAGIGSFAAGIAHDMNNPLQLILGLAENLTDERDLEAVHLQARDIVEAVKRTTAICRDLTSYSRRTSARSDQAVPINAKLDEALKIARYAVGLQDIEVRKSYWPEATAIGNPDEILHVFINLITNAVQAMERGGVLTIATSTVDGATVVKISDTGHGIPPDVMGRIFEPFFTTKPPGKGTGLGLYNIKNVVHRMHGSIDVDSQVGRGTTFTITFPHDVRAKDGTP</sequence>
<dbReference type="PROSITE" id="PS50109">
    <property type="entry name" value="HIS_KIN"/>
    <property type="match status" value="1"/>
</dbReference>
<dbReference type="CDD" id="cd00082">
    <property type="entry name" value="HisKA"/>
    <property type="match status" value="1"/>
</dbReference>
<dbReference type="GO" id="GO:0000155">
    <property type="term" value="F:phosphorelay sensor kinase activity"/>
    <property type="evidence" value="ECO:0007669"/>
    <property type="project" value="InterPro"/>
</dbReference>
<protein>
    <recommendedName>
        <fullName evidence="2">histidine kinase</fullName>
        <ecNumber evidence="2">2.7.13.3</ecNumber>
    </recommendedName>
</protein>
<dbReference type="InterPro" id="IPR036890">
    <property type="entry name" value="HATPase_C_sf"/>
</dbReference>
<feature type="region of interest" description="Disordered" evidence="11">
    <location>
        <begin position="1"/>
        <end position="39"/>
    </location>
</feature>
<keyword evidence="5" id="KW-0547">Nucleotide-binding</keyword>